<gene>
    <name evidence="2" type="ORF">KCU98_g7930</name>
</gene>
<evidence type="ECO:0000313" key="3">
    <source>
        <dbReference type="Proteomes" id="UP000729357"/>
    </source>
</evidence>
<reference evidence="2" key="2">
    <citation type="submission" date="2021-08" db="EMBL/GenBank/DDBJ databases">
        <authorList>
            <person name="Gostincar C."/>
            <person name="Sun X."/>
            <person name="Song Z."/>
            <person name="Gunde-Cimerman N."/>
        </authorList>
    </citation>
    <scope>NUCLEOTIDE SEQUENCE</scope>
    <source>
        <strain evidence="2">EXF-9298</strain>
    </source>
</reference>
<keyword evidence="3" id="KW-1185">Reference proteome</keyword>
<feature type="region of interest" description="Disordered" evidence="1">
    <location>
        <begin position="78"/>
        <end position="112"/>
    </location>
</feature>
<organism evidence="2 3">
    <name type="scientific">Aureobasidium melanogenum</name>
    <name type="common">Aureobasidium pullulans var. melanogenum</name>
    <dbReference type="NCBI Taxonomy" id="46634"/>
    <lineage>
        <taxon>Eukaryota</taxon>
        <taxon>Fungi</taxon>
        <taxon>Dikarya</taxon>
        <taxon>Ascomycota</taxon>
        <taxon>Pezizomycotina</taxon>
        <taxon>Dothideomycetes</taxon>
        <taxon>Dothideomycetidae</taxon>
        <taxon>Dothideales</taxon>
        <taxon>Saccotheciaceae</taxon>
        <taxon>Aureobasidium</taxon>
    </lineage>
</organism>
<name>A0A9P8FS33_AURME</name>
<reference evidence="2" key="1">
    <citation type="journal article" date="2021" name="J Fungi (Basel)">
        <title>Virulence traits and population genomics of the black yeast Aureobasidium melanogenum.</title>
        <authorList>
            <person name="Cernosa A."/>
            <person name="Sun X."/>
            <person name="Gostincar C."/>
            <person name="Fang C."/>
            <person name="Gunde-Cimerman N."/>
            <person name="Song Z."/>
        </authorList>
    </citation>
    <scope>NUCLEOTIDE SEQUENCE</scope>
    <source>
        <strain evidence="2">EXF-9298</strain>
    </source>
</reference>
<accession>A0A9P8FS33</accession>
<proteinExistence type="predicted"/>
<evidence type="ECO:0000256" key="1">
    <source>
        <dbReference type="SAM" id="MobiDB-lite"/>
    </source>
</evidence>
<protein>
    <submittedName>
        <fullName evidence="2">Uncharacterized protein</fullName>
    </submittedName>
</protein>
<feature type="non-terminal residue" evidence="2">
    <location>
        <position position="146"/>
    </location>
</feature>
<feature type="compositionally biased region" description="Polar residues" evidence="1">
    <location>
        <begin position="78"/>
        <end position="101"/>
    </location>
</feature>
<dbReference type="EMBL" id="JAHFXS010000941">
    <property type="protein sequence ID" value="KAG9980754.1"/>
    <property type="molecule type" value="Genomic_DNA"/>
</dbReference>
<dbReference type="AlphaFoldDB" id="A0A9P8FS33"/>
<evidence type="ECO:0000313" key="2">
    <source>
        <dbReference type="EMBL" id="KAG9980754.1"/>
    </source>
</evidence>
<sequence length="146" mass="16797">MRLATAEDKAIYTIQDALTLEMDPEQSLKAIRVPAIYVPQMKSVATASRLDALNIHLLFALQPTVLYFAETMILNSQSQDTSLQMEQTSSKQSHTDQNTNLPEDRKEYSLEPNAEEEAYMEEVEAWRISEVRSHLIHHADFEEWLD</sequence>
<comment type="caution">
    <text evidence="2">The sequence shown here is derived from an EMBL/GenBank/DDBJ whole genome shotgun (WGS) entry which is preliminary data.</text>
</comment>
<dbReference type="Proteomes" id="UP000729357">
    <property type="component" value="Unassembled WGS sequence"/>
</dbReference>